<accession>A0A058Z6B9</accession>
<gene>
    <name evidence="2" type="ORF">H696_03275</name>
</gene>
<dbReference type="GeneID" id="20528000"/>
<evidence type="ECO:0000256" key="1">
    <source>
        <dbReference type="SAM" id="MobiDB-lite"/>
    </source>
</evidence>
<reference evidence="2" key="1">
    <citation type="submission" date="2013-04" db="EMBL/GenBank/DDBJ databases">
        <title>The Genome Sequence of Fonticula alba ATCC 38817.</title>
        <authorList>
            <consortium name="The Broad Institute Genomics Platform"/>
            <person name="Russ C."/>
            <person name="Cuomo C."/>
            <person name="Burger G."/>
            <person name="Gray M.W."/>
            <person name="Holland P.W.H."/>
            <person name="King N."/>
            <person name="Lang F.B.F."/>
            <person name="Roger A.J."/>
            <person name="Ruiz-Trillo I."/>
            <person name="Brown M."/>
            <person name="Walker B."/>
            <person name="Young S."/>
            <person name="Zeng Q."/>
            <person name="Gargeya S."/>
            <person name="Fitzgerald M."/>
            <person name="Haas B."/>
            <person name="Abouelleil A."/>
            <person name="Allen A.W."/>
            <person name="Alvarado L."/>
            <person name="Arachchi H.M."/>
            <person name="Berlin A.M."/>
            <person name="Chapman S.B."/>
            <person name="Gainer-Dewar J."/>
            <person name="Goldberg J."/>
            <person name="Griggs A."/>
            <person name="Gujja S."/>
            <person name="Hansen M."/>
            <person name="Howarth C."/>
            <person name="Imamovic A."/>
            <person name="Ireland A."/>
            <person name="Larimer J."/>
            <person name="McCowan C."/>
            <person name="Murphy C."/>
            <person name="Pearson M."/>
            <person name="Poon T.W."/>
            <person name="Priest M."/>
            <person name="Roberts A."/>
            <person name="Saif S."/>
            <person name="Shea T."/>
            <person name="Sisk P."/>
            <person name="Sykes S."/>
            <person name="Wortman J."/>
            <person name="Nusbaum C."/>
            <person name="Birren B."/>
        </authorList>
    </citation>
    <scope>NUCLEOTIDE SEQUENCE [LARGE SCALE GENOMIC DNA]</scope>
    <source>
        <strain evidence="2">ATCC 38817</strain>
    </source>
</reference>
<proteinExistence type="predicted"/>
<feature type="region of interest" description="Disordered" evidence="1">
    <location>
        <begin position="26"/>
        <end position="52"/>
    </location>
</feature>
<evidence type="ECO:0000313" key="2">
    <source>
        <dbReference type="EMBL" id="KCV69815.1"/>
    </source>
</evidence>
<name>A0A058Z6B9_FONAL</name>
<keyword evidence="3" id="KW-1185">Reference proteome</keyword>
<sequence length="52" mass="5125">MTIRFTHVSSACPAGRLPGALASTAPALATPAPAPPHAPPARATTFSPGHPV</sequence>
<organism evidence="2">
    <name type="scientific">Fonticula alba</name>
    <name type="common">Slime mold</name>
    <dbReference type="NCBI Taxonomy" id="691883"/>
    <lineage>
        <taxon>Eukaryota</taxon>
        <taxon>Rotosphaerida</taxon>
        <taxon>Fonticulaceae</taxon>
        <taxon>Fonticula</taxon>
    </lineage>
</organism>
<dbReference type="RefSeq" id="XP_009495421.1">
    <property type="nucleotide sequence ID" value="XM_009497146.1"/>
</dbReference>
<protein>
    <submittedName>
        <fullName evidence="2">Uncharacterized protein</fullName>
    </submittedName>
</protein>
<dbReference type="Proteomes" id="UP000030693">
    <property type="component" value="Unassembled WGS sequence"/>
</dbReference>
<evidence type="ECO:0000313" key="3">
    <source>
        <dbReference type="Proteomes" id="UP000030693"/>
    </source>
</evidence>
<dbReference type="EMBL" id="KB932205">
    <property type="protein sequence ID" value="KCV69815.1"/>
    <property type="molecule type" value="Genomic_DNA"/>
</dbReference>
<dbReference type="AlphaFoldDB" id="A0A058Z6B9"/>